<dbReference type="GO" id="GO:0030527">
    <property type="term" value="F:structural constituent of chromatin"/>
    <property type="evidence" value="ECO:0007669"/>
    <property type="project" value="InterPro"/>
</dbReference>
<accession>A0A8J7RLT1</accession>
<proteinExistence type="inferred from homology"/>
<name>A0A8J7RLT1_9BACT</name>
<evidence type="ECO:0000256" key="2">
    <source>
        <dbReference type="ARBA" id="ARBA00008424"/>
    </source>
</evidence>
<evidence type="ECO:0000256" key="1">
    <source>
        <dbReference type="ARBA" id="ARBA00002333"/>
    </source>
</evidence>
<evidence type="ECO:0000313" key="3">
    <source>
        <dbReference type="EMBL" id="MBP3192468.1"/>
    </source>
</evidence>
<dbReference type="InterPro" id="IPR010886">
    <property type="entry name" value="Hc1"/>
</dbReference>
<protein>
    <submittedName>
        <fullName evidence="3">Histone H1</fullName>
    </submittedName>
</protein>
<gene>
    <name evidence="3" type="ORF">NATSA_07320</name>
</gene>
<dbReference type="RefSeq" id="WP_210511366.1">
    <property type="nucleotide sequence ID" value="NZ_JAFIDN010000004.1"/>
</dbReference>
<dbReference type="Pfam" id="PF07432">
    <property type="entry name" value="Hc1"/>
    <property type="match status" value="1"/>
</dbReference>
<dbReference type="GO" id="GO:0003677">
    <property type="term" value="F:DNA binding"/>
    <property type="evidence" value="ECO:0007669"/>
    <property type="project" value="InterPro"/>
</dbReference>
<comment type="caution">
    <text evidence="3">The sequence shown here is derived from an EMBL/GenBank/DDBJ whole genome shotgun (WGS) entry which is preliminary data.</text>
</comment>
<comment type="function">
    <text evidence="1">Might have a role analogous to that of eukaryotic histone proteins.</text>
</comment>
<reference evidence="3" key="1">
    <citation type="submission" date="2021-02" db="EMBL/GenBank/DDBJ databases">
        <title>Natronogracilivirga saccharolytica gen. nov. sp. nov. a new anaerobic, haloalkiliphilic carbohydrate-fermenting bacterium from soda lake and proposing of Cyclonatronumiaceae fam. nov. in the phylum Balneolaeota.</title>
        <authorList>
            <person name="Zhilina T.N."/>
            <person name="Sorokin D.Y."/>
            <person name="Zavarzina D.G."/>
            <person name="Toshchakov S.V."/>
            <person name="Kublanov I.V."/>
        </authorList>
    </citation>
    <scope>NUCLEOTIDE SEQUENCE</scope>
    <source>
        <strain evidence="3">Z-1702</strain>
    </source>
</reference>
<dbReference type="Proteomes" id="UP000673975">
    <property type="component" value="Unassembled WGS sequence"/>
</dbReference>
<dbReference type="EMBL" id="JAFIDN010000004">
    <property type="protein sequence ID" value="MBP3192468.1"/>
    <property type="molecule type" value="Genomic_DNA"/>
</dbReference>
<organism evidence="3 4">
    <name type="scientific">Natronogracilivirga saccharolytica</name>
    <dbReference type="NCBI Taxonomy" id="2812953"/>
    <lineage>
        <taxon>Bacteria</taxon>
        <taxon>Pseudomonadati</taxon>
        <taxon>Balneolota</taxon>
        <taxon>Balneolia</taxon>
        <taxon>Balneolales</taxon>
        <taxon>Cyclonatronaceae</taxon>
        <taxon>Natronogracilivirga</taxon>
    </lineage>
</organism>
<keyword evidence="4" id="KW-1185">Reference proteome</keyword>
<sequence length="57" mass="6771">MNRFSEIKSLVDELEVDMEKFYSKNNKTAGTRARKLLQDLKKLAQEVRIDIQEKKKD</sequence>
<comment type="similarity">
    <text evidence="2">Belongs to the histone H1/H5 family. HCT subfamily.</text>
</comment>
<evidence type="ECO:0000313" key="4">
    <source>
        <dbReference type="Proteomes" id="UP000673975"/>
    </source>
</evidence>
<dbReference type="AlphaFoldDB" id="A0A8J7RLT1"/>